<sequence>MTEHLQLSKAYLYLAKNSSDAVISLSFLLKSIEELALEKMQNNSYSSDTTNKMMEYIRNSPSLYKEYRKILNEMTNYLLNGNSNVKELIDNVEKYILTITNN</sequence>
<name>A0A1W6JYJ7_9CREN</name>
<dbReference type="KEGG" id="aman:B6F84_04405"/>
<evidence type="ECO:0000313" key="2">
    <source>
        <dbReference type="Proteomes" id="UP000193404"/>
    </source>
</evidence>
<keyword evidence="2" id="KW-1185">Reference proteome</keyword>
<reference evidence="1 2" key="1">
    <citation type="submission" date="2017-03" db="EMBL/GenBank/DDBJ databases">
        <title>Sulfur activation and transportation mechanism of thermophilic Archaea Acidianus manzaensis YN-25.</title>
        <authorList>
            <person name="Ma Y."/>
            <person name="Yang Y."/>
            <person name="Xia J."/>
        </authorList>
    </citation>
    <scope>NUCLEOTIDE SEQUENCE [LARGE SCALE GENOMIC DNA]</scope>
    <source>
        <strain evidence="1 2">YN-25</strain>
    </source>
</reference>
<accession>A0A1W6JYJ7</accession>
<dbReference type="GeneID" id="41590135"/>
<dbReference type="AlphaFoldDB" id="A0A1W6JYJ7"/>
<dbReference type="EMBL" id="CP020477">
    <property type="protein sequence ID" value="ARM75346.1"/>
    <property type="molecule type" value="Genomic_DNA"/>
</dbReference>
<dbReference type="RefSeq" id="WP_148691110.1">
    <property type="nucleotide sequence ID" value="NZ_CP020477.1"/>
</dbReference>
<evidence type="ECO:0008006" key="3">
    <source>
        <dbReference type="Google" id="ProtNLM"/>
    </source>
</evidence>
<gene>
    <name evidence="1" type="ORF">B6F84_04405</name>
</gene>
<organism evidence="1 2">
    <name type="scientific">Acidianus manzaensis</name>
    <dbReference type="NCBI Taxonomy" id="282676"/>
    <lineage>
        <taxon>Archaea</taxon>
        <taxon>Thermoproteota</taxon>
        <taxon>Thermoprotei</taxon>
        <taxon>Sulfolobales</taxon>
        <taxon>Sulfolobaceae</taxon>
        <taxon>Acidianus</taxon>
    </lineage>
</organism>
<protein>
    <recommendedName>
        <fullName evidence="3">HEPN domain-containing protein</fullName>
    </recommendedName>
</protein>
<dbReference type="Proteomes" id="UP000193404">
    <property type="component" value="Chromosome"/>
</dbReference>
<proteinExistence type="predicted"/>
<dbReference type="STRING" id="282676.B6F84_04405"/>
<evidence type="ECO:0000313" key="1">
    <source>
        <dbReference type="EMBL" id="ARM75346.1"/>
    </source>
</evidence>